<evidence type="ECO:0000313" key="2">
    <source>
        <dbReference type="Proteomes" id="UP001589585"/>
    </source>
</evidence>
<dbReference type="EMBL" id="JBHMFC010000074">
    <property type="protein sequence ID" value="MFB9057405.1"/>
    <property type="molecule type" value="Genomic_DNA"/>
</dbReference>
<gene>
    <name evidence="1" type="ORF">ACFFU9_11705</name>
</gene>
<comment type="caution">
    <text evidence="1">The sequence shown here is derived from an EMBL/GenBank/DDBJ whole genome shotgun (WGS) entry which is preliminary data.</text>
</comment>
<dbReference type="Proteomes" id="UP001589585">
    <property type="component" value="Unassembled WGS sequence"/>
</dbReference>
<sequence>MKTLKITTGLCALALAFTSCQNGQSENAKKEVKAYTSYVDSISNLELAEANANWANIENGYNNHKAIASENLIHVDEKEQFNKDIEASTAEFEAYKQKVVADKQEKDLAASKNNFRSTLLGERYVKDDMDFSWIDKDNILAVYQNFVDTVDANKDNYSREQWDEIKLLYEAIDTRKNTVEKEGLSSADNRKIAALKLKFAPMYSVNRIAAKSNENAEAKE</sequence>
<organism evidence="1 2">
    <name type="scientific">Mariniflexile ostreae</name>
    <dbReference type="NCBI Taxonomy" id="1520892"/>
    <lineage>
        <taxon>Bacteria</taxon>
        <taxon>Pseudomonadati</taxon>
        <taxon>Bacteroidota</taxon>
        <taxon>Flavobacteriia</taxon>
        <taxon>Flavobacteriales</taxon>
        <taxon>Flavobacteriaceae</taxon>
        <taxon>Mariniflexile</taxon>
    </lineage>
</organism>
<reference evidence="1 2" key="1">
    <citation type="submission" date="2024-09" db="EMBL/GenBank/DDBJ databases">
        <authorList>
            <person name="Sun Q."/>
            <person name="Mori K."/>
        </authorList>
    </citation>
    <scope>NUCLEOTIDE SEQUENCE [LARGE SCALE GENOMIC DNA]</scope>
    <source>
        <strain evidence="1 2">CECT 8622</strain>
    </source>
</reference>
<evidence type="ECO:0008006" key="3">
    <source>
        <dbReference type="Google" id="ProtNLM"/>
    </source>
</evidence>
<keyword evidence="2" id="KW-1185">Reference proteome</keyword>
<proteinExistence type="predicted"/>
<protein>
    <recommendedName>
        <fullName evidence="3">Lipoprotein</fullName>
    </recommendedName>
</protein>
<dbReference type="RefSeq" id="WP_379861632.1">
    <property type="nucleotide sequence ID" value="NZ_JBHMFC010000074.1"/>
</dbReference>
<accession>A0ABV5FD80</accession>
<name>A0ABV5FD80_9FLAO</name>
<evidence type="ECO:0000313" key="1">
    <source>
        <dbReference type="EMBL" id="MFB9057405.1"/>
    </source>
</evidence>
<dbReference type="PROSITE" id="PS51257">
    <property type="entry name" value="PROKAR_LIPOPROTEIN"/>
    <property type="match status" value="1"/>
</dbReference>